<comment type="caution">
    <text evidence="1">The sequence shown here is derived from an EMBL/GenBank/DDBJ whole genome shotgun (WGS) entry which is preliminary data.</text>
</comment>
<proteinExistence type="predicted"/>
<accession>X1L3B9</accession>
<evidence type="ECO:0008006" key="2">
    <source>
        <dbReference type="Google" id="ProtNLM"/>
    </source>
</evidence>
<dbReference type="EMBL" id="BARU01036223">
    <property type="protein sequence ID" value="GAH88673.1"/>
    <property type="molecule type" value="Genomic_DNA"/>
</dbReference>
<protein>
    <recommendedName>
        <fullName evidence="2">RiboL-PSP-HEPN domain-containing protein</fullName>
    </recommendedName>
</protein>
<reference evidence="1" key="1">
    <citation type="journal article" date="2014" name="Front. Microbiol.">
        <title>High frequency of phylogenetically diverse reductive dehalogenase-homologous genes in deep subseafloor sedimentary metagenomes.</title>
        <authorList>
            <person name="Kawai M."/>
            <person name="Futagami T."/>
            <person name="Toyoda A."/>
            <person name="Takaki Y."/>
            <person name="Nishi S."/>
            <person name="Hori S."/>
            <person name="Arai W."/>
            <person name="Tsubouchi T."/>
            <person name="Morono Y."/>
            <person name="Uchiyama I."/>
            <person name="Ito T."/>
            <person name="Fujiyama A."/>
            <person name="Inagaki F."/>
            <person name="Takami H."/>
        </authorList>
    </citation>
    <scope>NUCLEOTIDE SEQUENCE</scope>
    <source>
        <strain evidence="1">Expedition CK06-06</strain>
    </source>
</reference>
<gene>
    <name evidence="1" type="ORF">S03H2_56602</name>
</gene>
<sequence>MEWFRINEILNIEKIDIEEVRGFLITAESFYLDYKGREPPFDASPIVTQFSKSLERILHDKVSINFNNLKKKYSTKTWSNDFRRKFGNLFKGKTIGLGTWAKIIEQLENTEIDEDVREFFDLFRRKFDKDACLIIKNASNDLSLERNPRSHYESLTMEQVIDLRKKLIRHLNMVINLIFI</sequence>
<dbReference type="AlphaFoldDB" id="X1L3B9"/>
<organism evidence="1">
    <name type="scientific">marine sediment metagenome</name>
    <dbReference type="NCBI Taxonomy" id="412755"/>
    <lineage>
        <taxon>unclassified sequences</taxon>
        <taxon>metagenomes</taxon>
        <taxon>ecological metagenomes</taxon>
    </lineage>
</organism>
<evidence type="ECO:0000313" key="1">
    <source>
        <dbReference type="EMBL" id="GAH88673.1"/>
    </source>
</evidence>
<name>X1L3B9_9ZZZZ</name>